<organism evidence="1 2">
    <name type="scientific">Popillia japonica</name>
    <name type="common">Japanese beetle</name>
    <dbReference type="NCBI Taxonomy" id="7064"/>
    <lineage>
        <taxon>Eukaryota</taxon>
        <taxon>Metazoa</taxon>
        <taxon>Ecdysozoa</taxon>
        <taxon>Arthropoda</taxon>
        <taxon>Hexapoda</taxon>
        <taxon>Insecta</taxon>
        <taxon>Pterygota</taxon>
        <taxon>Neoptera</taxon>
        <taxon>Endopterygota</taxon>
        <taxon>Coleoptera</taxon>
        <taxon>Polyphaga</taxon>
        <taxon>Scarabaeiformia</taxon>
        <taxon>Scarabaeidae</taxon>
        <taxon>Rutelinae</taxon>
        <taxon>Popillia</taxon>
    </lineage>
</organism>
<protein>
    <submittedName>
        <fullName evidence="1">Uncharacterized protein</fullName>
    </submittedName>
</protein>
<sequence>MMVDEEKARYLTPPRLSRNPWVGVAGFHIMMVDEEKARYLTPPRLSRNPWVGVAGFRVRLVLCYVWV</sequence>
<accession>A0AAW1M1D1</accession>
<name>A0AAW1M1D1_POPJA</name>
<evidence type="ECO:0000313" key="1">
    <source>
        <dbReference type="EMBL" id="KAK9739052.1"/>
    </source>
</evidence>
<keyword evidence="2" id="KW-1185">Reference proteome</keyword>
<comment type="caution">
    <text evidence="1">The sequence shown here is derived from an EMBL/GenBank/DDBJ whole genome shotgun (WGS) entry which is preliminary data.</text>
</comment>
<evidence type="ECO:0000313" key="2">
    <source>
        <dbReference type="Proteomes" id="UP001458880"/>
    </source>
</evidence>
<dbReference type="Proteomes" id="UP001458880">
    <property type="component" value="Unassembled WGS sequence"/>
</dbReference>
<gene>
    <name evidence="1" type="ORF">QE152_g9313</name>
</gene>
<reference evidence="1 2" key="1">
    <citation type="journal article" date="2024" name="BMC Genomics">
        <title>De novo assembly and annotation of Popillia japonica's genome with initial clues to its potential as an invasive pest.</title>
        <authorList>
            <person name="Cucini C."/>
            <person name="Boschi S."/>
            <person name="Funari R."/>
            <person name="Cardaioli E."/>
            <person name="Iannotti N."/>
            <person name="Marturano G."/>
            <person name="Paoli F."/>
            <person name="Bruttini M."/>
            <person name="Carapelli A."/>
            <person name="Frati F."/>
            <person name="Nardi F."/>
        </authorList>
    </citation>
    <scope>NUCLEOTIDE SEQUENCE [LARGE SCALE GENOMIC DNA]</scope>
    <source>
        <strain evidence="1">DMR45628</strain>
    </source>
</reference>
<dbReference type="EMBL" id="JASPKY010000079">
    <property type="protein sequence ID" value="KAK9739052.1"/>
    <property type="molecule type" value="Genomic_DNA"/>
</dbReference>
<proteinExistence type="predicted"/>
<dbReference type="AlphaFoldDB" id="A0AAW1M1D1"/>